<dbReference type="Proteomes" id="UP000039865">
    <property type="component" value="Unassembled WGS sequence"/>
</dbReference>
<evidence type="ECO:0000313" key="4">
    <source>
        <dbReference type="Proteomes" id="UP000039865"/>
    </source>
</evidence>
<name>A0A078BF98_STYLE</name>
<feature type="compositionally biased region" description="Polar residues" evidence="2">
    <location>
        <begin position="1146"/>
        <end position="1164"/>
    </location>
</feature>
<evidence type="ECO:0000256" key="2">
    <source>
        <dbReference type="SAM" id="MobiDB-lite"/>
    </source>
</evidence>
<keyword evidence="1" id="KW-0175">Coiled coil</keyword>
<feature type="compositionally biased region" description="Low complexity" evidence="2">
    <location>
        <begin position="841"/>
        <end position="860"/>
    </location>
</feature>
<feature type="region of interest" description="Disordered" evidence="2">
    <location>
        <begin position="831"/>
        <end position="885"/>
    </location>
</feature>
<gene>
    <name evidence="3" type="primary">Contig17985.g19124</name>
    <name evidence="3" type="ORF">STYLEM_20973</name>
</gene>
<feature type="compositionally biased region" description="Polar residues" evidence="2">
    <location>
        <begin position="78"/>
        <end position="91"/>
    </location>
</feature>
<feature type="coiled-coil region" evidence="1">
    <location>
        <begin position="636"/>
        <end position="705"/>
    </location>
</feature>
<feature type="region of interest" description="Disordered" evidence="2">
    <location>
        <begin position="67"/>
        <end position="114"/>
    </location>
</feature>
<dbReference type="InParanoid" id="A0A078BF98"/>
<evidence type="ECO:0000313" key="3">
    <source>
        <dbReference type="EMBL" id="CDW91812.1"/>
    </source>
</evidence>
<feature type="compositionally biased region" description="Basic residues" evidence="2">
    <location>
        <begin position="67"/>
        <end position="77"/>
    </location>
</feature>
<evidence type="ECO:0000256" key="1">
    <source>
        <dbReference type="SAM" id="Coils"/>
    </source>
</evidence>
<feature type="compositionally biased region" description="Basic and acidic residues" evidence="2">
    <location>
        <begin position="863"/>
        <end position="885"/>
    </location>
</feature>
<organism evidence="3 4">
    <name type="scientific">Stylonychia lemnae</name>
    <name type="common">Ciliate</name>
    <dbReference type="NCBI Taxonomy" id="5949"/>
    <lineage>
        <taxon>Eukaryota</taxon>
        <taxon>Sar</taxon>
        <taxon>Alveolata</taxon>
        <taxon>Ciliophora</taxon>
        <taxon>Intramacronucleata</taxon>
        <taxon>Spirotrichea</taxon>
        <taxon>Stichotrichia</taxon>
        <taxon>Sporadotrichida</taxon>
        <taxon>Oxytrichidae</taxon>
        <taxon>Stylonychinae</taxon>
        <taxon>Stylonychia</taxon>
    </lineage>
</organism>
<feature type="region of interest" description="Disordered" evidence="2">
    <location>
        <begin position="1127"/>
        <end position="1214"/>
    </location>
</feature>
<protein>
    <submittedName>
        <fullName evidence="3">Uncharacterized protein</fullName>
    </submittedName>
</protein>
<dbReference type="EMBL" id="CCKQ01019775">
    <property type="protein sequence ID" value="CDW91812.1"/>
    <property type="molecule type" value="Genomic_DNA"/>
</dbReference>
<accession>A0A078BF98</accession>
<proteinExistence type="predicted"/>
<feature type="compositionally biased region" description="Low complexity" evidence="2">
    <location>
        <begin position="1173"/>
        <end position="1191"/>
    </location>
</feature>
<sequence>MKQSSQDIEQQQEQLQSRMFNIQGGELDNYNLEQQQQHLVNLQNPQIIDNNKIQVVKATSFDFEKIKKGKRKRHHNKTLGSQDVTALNVVTSQKQERQSSRVQSSQQKTRPNNIQQLMNQNCTKFEECKPLQFIAQFLDVKLNSQQTSVEDEILSRSVLNSALTSSRLQKQEFDSRLKPQHNMAMDSLLDLANHNQNNPSQTGQLYPVLQVREEQDESDNSPLKAMQIARRQSLLKQKGMNLTSRRESFFGSQHTLTPDPLQKLLQTKKYLKNDLTNSQGLSGNLQIQQQPSFSGQFTERLNSRQESNGGTTVLSLVNNKNHSTNGTFKNEYLQKTLNQTLEVESMNNDHSRNRSNIDALNKSSEINKSTQYLRYRERLFLKNLTNQSQLKKKSFTRSNTFNGNDTSPAKSQSFVQLNQHDNSLALVLPQLGKTPTSLVNDTVQQALVLDHINDYNRDCNKYNSVLIHLGVLLKKAISQSEQGHQLPCFFLTTSIYYQYDAKKHFKEDEIELDQNKDVRDLTKKDAKVKVKYLRYETFHDKLVQAHKENKQLKREMLRMKKDYRDDQCQRLIIKNLVDKLRAQKEKENQRKIFNALRFHSNNKYQGLFANVMANSLFGSDIKARTLARKYFVELKLYTLESKLRKARKEIEYYQNKTDDLDDNNSSQRVQIKDLVGENTRLKSQLNQKQQQLAVHENDNIQYKADTSKNKPQQIKECLKIYFKYIFTNPLIARLRIRKPMALFALSHTKVDESSIQNNQQRRINMSLLLKKKETIYEGGPGVQLLMNMSLKEIMVRWSNFMIERAVLKLNPIIEILQREVQKRKQRRINSRLNTAGPMSGQQKQQEIIQEQDASSSSSNSDIEDSKREQSKNLNEEAPDDEIKLPIEEKNDVKQAIFLNYEPFKNYKNDLKLLITFKQMVSKLVSDFSLNMINDGVMQAILFSLDQAERSLEILNMNTTQALNTPGSVSRASTAGFPGRLVKGYSYQEEPFEEVIVPDFKYILQYVNNTNIEDRTKLLMEQIEIIQSQKFDWYFSLSEMLTGKEQNYTTTLLYLFYSYMRKVNSHLHDVSLLYSIDEFNKEESTALQQLHELPYMNHKQLMIRWVNHLLRSYHELKLQNELEQKFRKRFQQPKPEDKDKSQERSPSRNTIASRQSAAISNSLKQKLQRKQDGNNRNAQNNNSNSNNTGNRGDQTSKSLPRVGTQTRNKKQIAKEESEKKLKFGITKDSKTQNIIREYNLNPDLQHLGFEITKIGQLSQENYHRLILILAYLTPETIWDMNDMDYRELKRTSHYIEIVEAFLIKSTLDQKILFIMNAITRITKKNNLISIDDLYQKSKIEYLDLLIELFLSRPNLKDFNKQSYEEIEIHSKKLIDQKDEITECFAFVQDCDRIYQTLKEKLLQNKLSFPNPNTIIARQMNIFERSELLLSDIEKSITNLNKQFLFQLLTFRQQQQGQQWALQLEDVIKKFIYPLRRYLNVYMDQEGFITYFDMWRAIKSLNIRSFVLDSREVENLMIKLIKLKDSRLVSRRTVNMSKDEELSLIREDFQDEVDLFMKKIKSEIQYTVFSSKKQATKSSIVKEIEESLENIYVKTQLYRAKFQPSDLILILIAILFRQNPSEFVQEIIKITPSLYEEGVKNVNKMLSKEKIQIHVEAYLTEYQPHLLFEQFLIHNVLIKSDFSKKHPFRINMMKEDFRQFLDHYLNSLFAVFDFYLHEYATTCPQPIKYKHFCIQIEAIYGLLRDFNAFNPESGLSKNNLRKILINVQKQTSNDKLYQERQQLKTAGTIDQALNSQGMTPNKTVQFTMSNVIKSPSQFNKQILNSSVTSNQENQIQFLIENFESLVFFEFMECLYLVSQYHSPDPFINPNQKFAEFLERVVFTNIQFKIKSKRIMESPHKNNLIRSLQNHRVIRGASLETFNSYFDLH</sequence>
<feature type="coiled-coil region" evidence="1">
    <location>
        <begin position="535"/>
        <end position="569"/>
    </location>
</feature>
<feature type="compositionally biased region" description="Polar residues" evidence="2">
    <location>
        <begin position="1192"/>
        <end position="1205"/>
    </location>
</feature>
<reference evidence="3 4" key="1">
    <citation type="submission" date="2014-06" db="EMBL/GenBank/DDBJ databases">
        <authorList>
            <person name="Swart Estienne"/>
        </authorList>
    </citation>
    <scope>NUCLEOTIDE SEQUENCE [LARGE SCALE GENOMIC DNA]</scope>
    <source>
        <strain evidence="3 4">130c</strain>
    </source>
</reference>
<feature type="compositionally biased region" description="Basic and acidic residues" evidence="2">
    <location>
        <begin position="1133"/>
        <end position="1145"/>
    </location>
</feature>
<keyword evidence="4" id="KW-1185">Reference proteome</keyword>